<proteinExistence type="predicted"/>
<dbReference type="EMBL" id="GBRH01197438">
    <property type="protein sequence ID" value="JAE00458.1"/>
    <property type="molecule type" value="Transcribed_RNA"/>
</dbReference>
<reference evidence="1" key="2">
    <citation type="journal article" date="2015" name="Data Brief">
        <title>Shoot transcriptome of the giant reed, Arundo donax.</title>
        <authorList>
            <person name="Barrero R.A."/>
            <person name="Guerrero F.D."/>
            <person name="Moolhuijzen P."/>
            <person name="Goolsby J.A."/>
            <person name="Tidwell J."/>
            <person name="Bellgard S.E."/>
            <person name="Bellgard M.I."/>
        </authorList>
    </citation>
    <scope>NUCLEOTIDE SEQUENCE</scope>
    <source>
        <tissue evidence="1">Shoot tissue taken approximately 20 cm above the soil surface</tissue>
    </source>
</reference>
<dbReference type="AlphaFoldDB" id="A0A0A9EWN6"/>
<organism evidence="1">
    <name type="scientific">Arundo donax</name>
    <name type="common">Giant reed</name>
    <name type="synonym">Donax arundinaceus</name>
    <dbReference type="NCBI Taxonomy" id="35708"/>
    <lineage>
        <taxon>Eukaryota</taxon>
        <taxon>Viridiplantae</taxon>
        <taxon>Streptophyta</taxon>
        <taxon>Embryophyta</taxon>
        <taxon>Tracheophyta</taxon>
        <taxon>Spermatophyta</taxon>
        <taxon>Magnoliopsida</taxon>
        <taxon>Liliopsida</taxon>
        <taxon>Poales</taxon>
        <taxon>Poaceae</taxon>
        <taxon>PACMAD clade</taxon>
        <taxon>Arundinoideae</taxon>
        <taxon>Arundineae</taxon>
        <taxon>Arundo</taxon>
    </lineage>
</organism>
<sequence length="40" mass="4697">MLWRLYASILTESDDKEKRTFLLKCNTLVFSTTKITTDTI</sequence>
<reference evidence="1" key="1">
    <citation type="submission" date="2014-09" db="EMBL/GenBank/DDBJ databases">
        <authorList>
            <person name="Magalhaes I.L.F."/>
            <person name="Oliveira U."/>
            <person name="Santos F.R."/>
            <person name="Vidigal T.H.D.A."/>
            <person name="Brescovit A.D."/>
            <person name="Santos A.J."/>
        </authorList>
    </citation>
    <scope>NUCLEOTIDE SEQUENCE</scope>
    <source>
        <tissue evidence="1">Shoot tissue taken approximately 20 cm above the soil surface</tissue>
    </source>
</reference>
<evidence type="ECO:0000313" key="1">
    <source>
        <dbReference type="EMBL" id="JAE00458.1"/>
    </source>
</evidence>
<protein>
    <submittedName>
        <fullName evidence="1">MOCS3-2</fullName>
    </submittedName>
</protein>
<name>A0A0A9EWN6_ARUDO</name>
<accession>A0A0A9EWN6</accession>